<evidence type="ECO:0000313" key="3">
    <source>
        <dbReference type="Proteomes" id="UP001476798"/>
    </source>
</evidence>
<proteinExistence type="predicted"/>
<organism evidence="2 3">
    <name type="scientific">Goodea atripinnis</name>
    <dbReference type="NCBI Taxonomy" id="208336"/>
    <lineage>
        <taxon>Eukaryota</taxon>
        <taxon>Metazoa</taxon>
        <taxon>Chordata</taxon>
        <taxon>Craniata</taxon>
        <taxon>Vertebrata</taxon>
        <taxon>Euteleostomi</taxon>
        <taxon>Actinopterygii</taxon>
        <taxon>Neopterygii</taxon>
        <taxon>Teleostei</taxon>
        <taxon>Neoteleostei</taxon>
        <taxon>Acanthomorphata</taxon>
        <taxon>Ovalentaria</taxon>
        <taxon>Atherinomorphae</taxon>
        <taxon>Cyprinodontiformes</taxon>
        <taxon>Goodeidae</taxon>
        <taxon>Goodea</taxon>
    </lineage>
</organism>
<dbReference type="EMBL" id="JAHRIO010011823">
    <property type="protein sequence ID" value="MEQ2162464.1"/>
    <property type="molecule type" value="Genomic_DNA"/>
</dbReference>
<feature type="region of interest" description="Disordered" evidence="1">
    <location>
        <begin position="63"/>
        <end position="82"/>
    </location>
</feature>
<comment type="caution">
    <text evidence="2">The sequence shown here is derived from an EMBL/GenBank/DDBJ whole genome shotgun (WGS) entry which is preliminary data.</text>
</comment>
<evidence type="ECO:0000313" key="2">
    <source>
        <dbReference type="EMBL" id="MEQ2162464.1"/>
    </source>
</evidence>
<evidence type="ECO:0000256" key="1">
    <source>
        <dbReference type="SAM" id="MobiDB-lite"/>
    </source>
</evidence>
<sequence>MLRVHTKKATWLSPSMTEVLRKDMLEGPITPDALFGPNFQTILEKSQKTDEVQETVRHLVQLQPDSRTPRLSGRWRDCRGQR</sequence>
<reference evidence="2 3" key="1">
    <citation type="submission" date="2021-06" db="EMBL/GenBank/DDBJ databases">
        <authorList>
            <person name="Palmer J.M."/>
        </authorList>
    </citation>
    <scope>NUCLEOTIDE SEQUENCE [LARGE SCALE GENOMIC DNA]</scope>
    <source>
        <strain evidence="2 3">GA_2019</strain>
        <tissue evidence="2">Muscle</tissue>
    </source>
</reference>
<protein>
    <submittedName>
        <fullName evidence="2">Uncharacterized protein</fullName>
    </submittedName>
</protein>
<keyword evidence="3" id="KW-1185">Reference proteome</keyword>
<accession>A0ABV0MV17</accession>
<name>A0ABV0MV17_9TELE</name>
<dbReference type="Proteomes" id="UP001476798">
    <property type="component" value="Unassembled WGS sequence"/>
</dbReference>
<gene>
    <name evidence="2" type="ORF">GOODEAATRI_019992</name>
</gene>